<dbReference type="Proteomes" id="UP001140513">
    <property type="component" value="Unassembled WGS sequence"/>
</dbReference>
<protein>
    <submittedName>
        <fullName evidence="3">Uncharacterized protein</fullName>
    </submittedName>
</protein>
<proteinExistence type="predicted"/>
<dbReference type="RefSeq" id="XP_056075950.1">
    <property type="nucleotide sequence ID" value="XM_056209128.1"/>
</dbReference>
<dbReference type="OrthoDB" id="4160064at2759"/>
<gene>
    <name evidence="3" type="ORF">N0V89_000304</name>
</gene>
<keyword evidence="2" id="KW-0812">Transmembrane</keyword>
<sequence>MSSSTDPLLTKSTSTESVKPIPSGSAFAINALALGRIGLGVASLVAPTLTLALFKLPIPANMTLIPRMFGGRELVIGEWTWMAKDDAEDVQRKGLKTAMRLNTISLVWGME</sequence>
<evidence type="ECO:0000313" key="3">
    <source>
        <dbReference type="EMBL" id="KAJ4359748.1"/>
    </source>
</evidence>
<dbReference type="GeneID" id="80903834"/>
<organism evidence="3 4">
    <name type="scientific">Didymosphaeria variabile</name>
    <dbReference type="NCBI Taxonomy" id="1932322"/>
    <lineage>
        <taxon>Eukaryota</taxon>
        <taxon>Fungi</taxon>
        <taxon>Dikarya</taxon>
        <taxon>Ascomycota</taxon>
        <taxon>Pezizomycotina</taxon>
        <taxon>Dothideomycetes</taxon>
        <taxon>Pleosporomycetidae</taxon>
        <taxon>Pleosporales</taxon>
        <taxon>Massarineae</taxon>
        <taxon>Didymosphaeriaceae</taxon>
        <taxon>Didymosphaeria</taxon>
    </lineage>
</organism>
<feature type="transmembrane region" description="Helical" evidence="2">
    <location>
        <begin position="27"/>
        <end position="54"/>
    </location>
</feature>
<dbReference type="AlphaFoldDB" id="A0A9W9CET3"/>
<comment type="caution">
    <text evidence="3">The sequence shown here is derived from an EMBL/GenBank/DDBJ whole genome shotgun (WGS) entry which is preliminary data.</text>
</comment>
<feature type="compositionally biased region" description="Polar residues" evidence="1">
    <location>
        <begin position="1"/>
        <end position="17"/>
    </location>
</feature>
<keyword evidence="2" id="KW-1133">Transmembrane helix</keyword>
<keyword evidence="4" id="KW-1185">Reference proteome</keyword>
<name>A0A9W9CET3_9PLEO</name>
<dbReference type="EMBL" id="JAPEUX010000001">
    <property type="protein sequence ID" value="KAJ4359748.1"/>
    <property type="molecule type" value="Genomic_DNA"/>
</dbReference>
<accession>A0A9W9CET3</accession>
<reference evidence="3" key="1">
    <citation type="submission" date="2022-10" db="EMBL/GenBank/DDBJ databases">
        <title>Tapping the CABI collections for fungal endophytes: first genome assemblies for Collariella, Neodidymelliopsis, Ascochyta clinopodiicola, Didymella pomorum, Didymosphaeria variabile, Neocosmospora piperis and Neocucurbitaria cava.</title>
        <authorList>
            <person name="Hill R."/>
        </authorList>
    </citation>
    <scope>NUCLEOTIDE SEQUENCE</scope>
    <source>
        <strain evidence="3">IMI 356815</strain>
    </source>
</reference>
<feature type="region of interest" description="Disordered" evidence="1">
    <location>
        <begin position="1"/>
        <end position="22"/>
    </location>
</feature>
<evidence type="ECO:0000256" key="1">
    <source>
        <dbReference type="SAM" id="MobiDB-lite"/>
    </source>
</evidence>
<evidence type="ECO:0000313" key="4">
    <source>
        <dbReference type="Proteomes" id="UP001140513"/>
    </source>
</evidence>
<keyword evidence="2" id="KW-0472">Membrane</keyword>
<evidence type="ECO:0000256" key="2">
    <source>
        <dbReference type="SAM" id="Phobius"/>
    </source>
</evidence>